<dbReference type="Proteomes" id="UP000231279">
    <property type="component" value="Unassembled WGS sequence"/>
</dbReference>
<dbReference type="CDD" id="cd10017">
    <property type="entry name" value="B3_DNA"/>
    <property type="match status" value="1"/>
</dbReference>
<keyword evidence="8" id="KW-1185">Reference proteome</keyword>
<keyword evidence="2" id="KW-0805">Transcription regulation</keyword>
<organism evidence="7 8">
    <name type="scientific">Handroanthus impetiginosus</name>
    <dbReference type="NCBI Taxonomy" id="429701"/>
    <lineage>
        <taxon>Eukaryota</taxon>
        <taxon>Viridiplantae</taxon>
        <taxon>Streptophyta</taxon>
        <taxon>Embryophyta</taxon>
        <taxon>Tracheophyta</taxon>
        <taxon>Spermatophyta</taxon>
        <taxon>Magnoliopsida</taxon>
        <taxon>eudicotyledons</taxon>
        <taxon>Gunneridae</taxon>
        <taxon>Pentapetalae</taxon>
        <taxon>asterids</taxon>
        <taxon>lamiids</taxon>
        <taxon>Lamiales</taxon>
        <taxon>Bignoniaceae</taxon>
        <taxon>Crescentiina</taxon>
        <taxon>Tabebuia alliance</taxon>
        <taxon>Handroanthus</taxon>
    </lineage>
</organism>
<dbReference type="EMBL" id="NKXS01006023">
    <property type="protein sequence ID" value="PIN02203.1"/>
    <property type="molecule type" value="Genomic_DNA"/>
</dbReference>
<protein>
    <recommendedName>
        <fullName evidence="6">TF-B3 domain-containing protein</fullName>
    </recommendedName>
</protein>
<name>A0A2G9GA90_9LAMI</name>
<keyword evidence="4" id="KW-0804">Transcription</keyword>
<dbReference type="GO" id="GO:0005634">
    <property type="term" value="C:nucleus"/>
    <property type="evidence" value="ECO:0007669"/>
    <property type="project" value="UniProtKB-SubCell"/>
</dbReference>
<keyword evidence="3" id="KW-0238">DNA-binding</keyword>
<dbReference type="SMART" id="SM01019">
    <property type="entry name" value="B3"/>
    <property type="match status" value="2"/>
</dbReference>
<dbReference type="InterPro" id="IPR050655">
    <property type="entry name" value="Plant_B3_domain"/>
</dbReference>
<reference evidence="8" key="1">
    <citation type="journal article" date="2018" name="Gigascience">
        <title>Genome assembly of the Pink Ipe (Handroanthus impetiginosus, Bignoniaceae), a highly valued, ecologically keystone Neotropical timber forest tree.</title>
        <authorList>
            <person name="Silva-Junior O.B."/>
            <person name="Grattapaglia D."/>
            <person name="Novaes E."/>
            <person name="Collevatti R.G."/>
        </authorList>
    </citation>
    <scope>NUCLEOTIDE SEQUENCE [LARGE SCALE GENOMIC DNA]</scope>
    <source>
        <strain evidence="8">cv. UFG-1</strain>
    </source>
</reference>
<dbReference type="Gene3D" id="2.40.330.10">
    <property type="entry name" value="DNA-binding pseudobarrel domain"/>
    <property type="match status" value="2"/>
</dbReference>
<gene>
    <name evidence="7" type="ORF">CDL12_25286</name>
</gene>
<dbReference type="GO" id="GO:0003677">
    <property type="term" value="F:DNA binding"/>
    <property type="evidence" value="ECO:0007669"/>
    <property type="project" value="UniProtKB-KW"/>
</dbReference>
<dbReference type="PANTHER" id="PTHR31920">
    <property type="entry name" value="B3 DOMAIN-CONTAINING"/>
    <property type="match status" value="1"/>
</dbReference>
<evidence type="ECO:0000313" key="8">
    <source>
        <dbReference type="Proteomes" id="UP000231279"/>
    </source>
</evidence>
<keyword evidence="5" id="KW-0539">Nucleus</keyword>
<dbReference type="PANTHER" id="PTHR31920:SF122">
    <property type="entry name" value="B3 DOMAIN-CONTAINING PROTEIN REM23"/>
    <property type="match status" value="1"/>
</dbReference>
<comment type="caution">
    <text evidence="7">The sequence shown here is derived from an EMBL/GenBank/DDBJ whole genome shotgun (WGS) entry which is preliminary data.</text>
</comment>
<accession>A0A2G9GA90</accession>
<evidence type="ECO:0000256" key="2">
    <source>
        <dbReference type="ARBA" id="ARBA00023015"/>
    </source>
</evidence>
<evidence type="ECO:0000259" key="6">
    <source>
        <dbReference type="PROSITE" id="PS50863"/>
    </source>
</evidence>
<dbReference type="Pfam" id="PF02362">
    <property type="entry name" value="B3"/>
    <property type="match status" value="1"/>
</dbReference>
<evidence type="ECO:0000256" key="3">
    <source>
        <dbReference type="ARBA" id="ARBA00023125"/>
    </source>
</evidence>
<feature type="domain" description="TF-B3" evidence="6">
    <location>
        <begin position="148"/>
        <end position="249"/>
    </location>
</feature>
<dbReference type="InterPro" id="IPR003340">
    <property type="entry name" value="B3_DNA-bd"/>
</dbReference>
<evidence type="ECO:0000256" key="5">
    <source>
        <dbReference type="ARBA" id="ARBA00023242"/>
    </source>
</evidence>
<proteinExistence type="predicted"/>
<dbReference type="OrthoDB" id="912016at2759"/>
<dbReference type="PROSITE" id="PS50863">
    <property type="entry name" value="B3"/>
    <property type="match status" value="2"/>
</dbReference>
<dbReference type="InterPro" id="IPR015300">
    <property type="entry name" value="DNA-bd_pseudobarrel_sf"/>
</dbReference>
<evidence type="ECO:0000313" key="7">
    <source>
        <dbReference type="EMBL" id="PIN02203.1"/>
    </source>
</evidence>
<feature type="domain" description="TF-B3" evidence="6">
    <location>
        <begin position="8"/>
        <end position="103"/>
    </location>
</feature>
<sequence length="249" mass="28979">MGRKPKSRPSFYKVIFNELTNHLRLPHVFVQKYRENLTKSAKLRISSGETWNVELEDMGDEEFCFTRGWTKFSADIGLKMWEFLVFSFNVGNSTFDVSVYGPSGCERQISTRGKGSDSDEDEVVLLSQDVTSINHNIDPQLVAQEEAHPQFQIYLKPHHRSRLTIHKKFALAAGLASRKSRKAVVLQYPPDQRCWPVLLDHDFPKLPYFRLDMARGWPEFMKKNGLKFMKTYLFEYIPDKNVIEVKLVN</sequence>
<dbReference type="STRING" id="429701.A0A2G9GA90"/>
<dbReference type="SUPFAM" id="SSF101936">
    <property type="entry name" value="DNA-binding pseudobarrel domain"/>
    <property type="match status" value="2"/>
</dbReference>
<evidence type="ECO:0000256" key="1">
    <source>
        <dbReference type="ARBA" id="ARBA00004123"/>
    </source>
</evidence>
<comment type="subcellular location">
    <subcellularLocation>
        <location evidence="1">Nucleus</location>
    </subcellularLocation>
</comment>
<evidence type="ECO:0000256" key="4">
    <source>
        <dbReference type="ARBA" id="ARBA00023163"/>
    </source>
</evidence>
<dbReference type="AlphaFoldDB" id="A0A2G9GA90"/>